<keyword evidence="1" id="KW-0472">Membrane</keyword>
<gene>
    <name evidence="2" type="ORF">MOPEL_135_01380</name>
</gene>
<feature type="transmembrane region" description="Helical" evidence="1">
    <location>
        <begin position="126"/>
        <end position="147"/>
    </location>
</feature>
<keyword evidence="1" id="KW-0812">Transmembrane</keyword>
<dbReference type="EMBL" id="BAFE01000094">
    <property type="protein sequence ID" value="GAB49900.1"/>
    <property type="molecule type" value="Genomic_DNA"/>
</dbReference>
<feature type="transmembrane region" description="Helical" evidence="1">
    <location>
        <begin position="88"/>
        <end position="106"/>
    </location>
</feature>
<reference evidence="2 3" key="1">
    <citation type="submission" date="2012-02" db="EMBL/GenBank/DDBJ databases">
        <title>Whole genome shotgun sequence of Mobilicoccus pelagius NBRC 104925.</title>
        <authorList>
            <person name="Yoshida Y."/>
            <person name="Hosoyama A."/>
            <person name="Tsuchikane K."/>
            <person name="Katsumata H."/>
            <person name="Yamazaki S."/>
            <person name="Fujita N."/>
        </authorList>
    </citation>
    <scope>NUCLEOTIDE SEQUENCE [LARGE SCALE GENOMIC DNA]</scope>
    <source>
        <strain evidence="2 3">NBRC 104925</strain>
    </source>
</reference>
<keyword evidence="1" id="KW-1133">Transmembrane helix</keyword>
<sequence>MTHVIAVVVRLLGLLVASWGTVWLLDLGMSDAEVGVNIGAGLMAFAVTALLSLVWALLDGHRAPRSGSGVRAAEAGRPARGASLAARVAWWIAVAVLLGLSAPLQAQGFTRPVDTAVLASDLRTLTPFHIGLVAVPAVVGLGAGALTRRRTRG</sequence>
<evidence type="ECO:0000313" key="3">
    <source>
        <dbReference type="Proteomes" id="UP000004367"/>
    </source>
</evidence>
<dbReference type="RefSeq" id="WP_009483743.1">
    <property type="nucleotide sequence ID" value="NZ_BAFE01000094.1"/>
</dbReference>
<feature type="transmembrane region" description="Helical" evidence="1">
    <location>
        <begin position="36"/>
        <end position="58"/>
    </location>
</feature>
<dbReference type="AlphaFoldDB" id="H5UVZ2"/>
<comment type="caution">
    <text evidence="2">The sequence shown here is derived from an EMBL/GenBank/DDBJ whole genome shotgun (WGS) entry which is preliminary data.</text>
</comment>
<name>H5UVZ2_9MICO</name>
<organism evidence="2 3">
    <name type="scientific">Mobilicoccus pelagius NBRC 104925</name>
    <dbReference type="NCBI Taxonomy" id="1089455"/>
    <lineage>
        <taxon>Bacteria</taxon>
        <taxon>Bacillati</taxon>
        <taxon>Actinomycetota</taxon>
        <taxon>Actinomycetes</taxon>
        <taxon>Micrococcales</taxon>
        <taxon>Dermatophilaceae</taxon>
        <taxon>Mobilicoccus</taxon>
    </lineage>
</organism>
<evidence type="ECO:0000256" key="1">
    <source>
        <dbReference type="SAM" id="Phobius"/>
    </source>
</evidence>
<evidence type="ECO:0000313" key="2">
    <source>
        <dbReference type="EMBL" id="GAB49900.1"/>
    </source>
</evidence>
<keyword evidence="3" id="KW-1185">Reference proteome</keyword>
<dbReference type="STRING" id="1089455.MOPEL_135_01380"/>
<protein>
    <submittedName>
        <fullName evidence="2">Uncharacterized protein</fullName>
    </submittedName>
</protein>
<dbReference type="Proteomes" id="UP000004367">
    <property type="component" value="Unassembled WGS sequence"/>
</dbReference>
<proteinExistence type="predicted"/>
<accession>H5UVZ2</accession>